<name>A0A1X7V225_AMPQE</name>
<evidence type="ECO:0000313" key="1">
    <source>
        <dbReference type="EnsemblMetazoa" id="Aqu2.1.33844_001"/>
    </source>
</evidence>
<dbReference type="EnsemblMetazoa" id="Aqu2.1.33844_001">
    <property type="protein sequence ID" value="Aqu2.1.33844_001"/>
    <property type="gene ID" value="Aqu2.1.33844"/>
</dbReference>
<proteinExistence type="predicted"/>
<dbReference type="AlphaFoldDB" id="A0A1X7V225"/>
<protein>
    <submittedName>
        <fullName evidence="1">Uncharacterized protein</fullName>
    </submittedName>
</protein>
<accession>A0A1X7V225</accession>
<organism evidence="1">
    <name type="scientific">Amphimedon queenslandica</name>
    <name type="common">Sponge</name>
    <dbReference type="NCBI Taxonomy" id="400682"/>
    <lineage>
        <taxon>Eukaryota</taxon>
        <taxon>Metazoa</taxon>
        <taxon>Porifera</taxon>
        <taxon>Demospongiae</taxon>
        <taxon>Heteroscleromorpha</taxon>
        <taxon>Haplosclerida</taxon>
        <taxon>Niphatidae</taxon>
        <taxon>Amphimedon</taxon>
    </lineage>
</organism>
<reference evidence="1" key="1">
    <citation type="submission" date="2017-05" db="UniProtKB">
        <authorList>
            <consortium name="EnsemblMetazoa"/>
        </authorList>
    </citation>
    <scope>IDENTIFICATION</scope>
</reference>
<dbReference type="OrthoDB" id="10003658at2759"/>
<dbReference type="InParanoid" id="A0A1X7V225"/>
<sequence>MWRLVFSKYKLNSTQRQLLLELLGNLTYTCGSKLKDAILPEEFANVEVQSHLCRDPIEKLYYSAKLEPICIYCGEPEPYATEGMYPQCER</sequence>